<evidence type="ECO:0000259" key="2">
    <source>
        <dbReference type="Pfam" id="PF02470"/>
    </source>
</evidence>
<feature type="transmembrane region" description="Helical" evidence="1">
    <location>
        <begin position="6"/>
        <end position="29"/>
    </location>
</feature>
<dbReference type="Pfam" id="PF02470">
    <property type="entry name" value="MlaD"/>
    <property type="match status" value="1"/>
</dbReference>
<keyword evidence="1" id="KW-0812">Transmembrane</keyword>
<sequence>METKANYVLIGAFTILVTLFLLLFALWAAKYSSERSWREYAVIFNEPVTGLSEGSTVQYNGISVGTVQQLSLAPDDPRRVIAKLRLQADAPIKTDTRAKLSMTGITGSPIIQLTGGSPNSPALADAERGSEIPIIQTEASALQNIADTANRLVARLDQVLSDDNVEHVSKTLANIESLTGSIADQREDLRALIANARKSSEQLSATLNTTNRAVETVDREIAGKLPGIVAKLDSTLTKLDSAATGANGILNDNRAAISSFANDGLAQLGPTLAELRVLVRDLRRISDRLDSNPTRYLLGRDATKEFEPEPAAR</sequence>
<accession>A0AAU8MYC7</accession>
<gene>
    <name evidence="3" type="ORF">ABU614_11300</name>
</gene>
<reference evidence="3" key="1">
    <citation type="submission" date="2024-06" db="EMBL/GenBank/DDBJ databases">
        <authorList>
            <person name="Li S."/>
        </authorList>
    </citation>
    <scope>NUCLEOTIDE SEQUENCE</scope>
    <source>
        <strain evidence="3">SR10</strain>
    </source>
</reference>
<protein>
    <submittedName>
        <fullName evidence="3">MlaD family protein</fullName>
    </submittedName>
</protein>
<dbReference type="InterPro" id="IPR003399">
    <property type="entry name" value="Mce/MlaD"/>
</dbReference>
<keyword evidence="1" id="KW-1133">Transmembrane helix</keyword>
<feature type="domain" description="Mce/MlaD" evidence="2">
    <location>
        <begin position="47"/>
        <end position="116"/>
    </location>
</feature>
<keyword evidence="1" id="KW-0472">Membrane</keyword>
<organism evidence="3">
    <name type="scientific">Lysobacter firmicutimachus</name>
    <dbReference type="NCBI Taxonomy" id="1792846"/>
    <lineage>
        <taxon>Bacteria</taxon>
        <taxon>Pseudomonadati</taxon>
        <taxon>Pseudomonadota</taxon>
        <taxon>Gammaproteobacteria</taxon>
        <taxon>Lysobacterales</taxon>
        <taxon>Lysobacteraceae</taxon>
        <taxon>Lysobacter</taxon>
    </lineage>
</organism>
<dbReference type="AlphaFoldDB" id="A0AAU8MYC7"/>
<dbReference type="EMBL" id="CP159925">
    <property type="protein sequence ID" value="XCO77338.1"/>
    <property type="molecule type" value="Genomic_DNA"/>
</dbReference>
<evidence type="ECO:0000313" key="3">
    <source>
        <dbReference type="EMBL" id="XCO77338.1"/>
    </source>
</evidence>
<evidence type="ECO:0000256" key="1">
    <source>
        <dbReference type="SAM" id="Phobius"/>
    </source>
</evidence>
<dbReference type="RefSeq" id="WP_363800673.1">
    <property type="nucleotide sequence ID" value="NZ_CP159925.1"/>
</dbReference>
<proteinExistence type="predicted"/>
<dbReference type="PANTHER" id="PTHR36698">
    <property type="entry name" value="BLL5892 PROTEIN"/>
    <property type="match status" value="1"/>
</dbReference>
<dbReference type="PANTHER" id="PTHR36698:SF2">
    <property type="entry name" value="MCE_MLAD DOMAIN-CONTAINING PROTEIN"/>
    <property type="match status" value="1"/>
</dbReference>
<name>A0AAU8MYC7_9GAMM</name>